<dbReference type="GeneID" id="13292094"/>
<dbReference type="AlphaFoldDB" id="E4ZG49"/>
<name>E4ZG49_LEPMJ</name>
<dbReference type="STRING" id="985895.E4ZG49"/>
<proteinExistence type="predicted"/>
<evidence type="ECO:0000256" key="1">
    <source>
        <dbReference type="SAM" id="MobiDB-lite"/>
    </source>
</evidence>
<gene>
    <name evidence="2" type="ORF">LEMA_P063950.1</name>
</gene>
<organism evidence="2 3">
    <name type="scientific">Leptosphaeria maculans (strain JN3 / isolate v23.1.3 / race Av1-4-5-6-7-8)</name>
    <name type="common">Blackleg fungus</name>
    <name type="synonym">Phoma lingam</name>
    <dbReference type="NCBI Taxonomy" id="985895"/>
    <lineage>
        <taxon>Eukaryota</taxon>
        <taxon>Fungi</taxon>
        <taxon>Dikarya</taxon>
        <taxon>Ascomycota</taxon>
        <taxon>Pezizomycotina</taxon>
        <taxon>Dothideomycetes</taxon>
        <taxon>Pleosporomycetidae</taxon>
        <taxon>Pleosporales</taxon>
        <taxon>Pleosporineae</taxon>
        <taxon>Leptosphaeriaceae</taxon>
        <taxon>Plenodomus</taxon>
        <taxon>Plenodomus lingam/Leptosphaeria maculans species complex</taxon>
    </lineage>
</organism>
<dbReference type="PANTHER" id="PTHR28054">
    <property type="entry name" value="RNA POLYMERASE I-SPECIFIC TRANSCRIPTION INITIATION FACTOR RRN10"/>
    <property type="match status" value="1"/>
</dbReference>
<dbReference type="HOGENOM" id="CLU_066274_0_0_1"/>
<dbReference type="PANTHER" id="PTHR28054:SF1">
    <property type="entry name" value="RNA POLYMERASE I-SPECIFIC TRANSCRIPTION INITIATION FACTOR RRN10"/>
    <property type="match status" value="1"/>
</dbReference>
<accession>E4ZG49</accession>
<feature type="compositionally biased region" description="Acidic residues" evidence="1">
    <location>
        <begin position="200"/>
        <end position="210"/>
    </location>
</feature>
<feature type="region of interest" description="Disordered" evidence="1">
    <location>
        <begin position="176"/>
        <end position="210"/>
    </location>
</feature>
<dbReference type="InterPro" id="IPR022793">
    <property type="entry name" value="Rrn10"/>
</dbReference>
<reference evidence="3" key="1">
    <citation type="journal article" date="2011" name="Nat. Commun.">
        <title>Effector diversification within compartments of the Leptosphaeria maculans genome affected by Repeat-Induced Point mutations.</title>
        <authorList>
            <person name="Rouxel T."/>
            <person name="Grandaubert J."/>
            <person name="Hane J.K."/>
            <person name="Hoede C."/>
            <person name="van de Wouw A.P."/>
            <person name="Couloux A."/>
            <person name="Dominguez V."/>
            <person name="Anthouard V."/>
            <person name="Bally P."/>
            <person name="Bourras S."/>
            <person name="Cozijnsen A.J."/>
            <person name="Ciuffetti L.M."/>
            <person name="Degrave A."/>
            <person name="Dilmaghani A."/>
            <person name="Duret L."/>
            <person name="Fudal I."/>
            <person name="Goodwin S.B."/>
            <person name="Gout L."/>
            <person name="Glaser N."/>
            <person name="Linglin J."/>
            <person name="Kema G.H.J."/>
            <person name="Lapalu N."/>
            <person name="Lawrence C.B."/>
            <person name="May K."/>
            <person name="Meyer M."/>
            <person name="Ollivier B."/>
            <person name="Poulain J."/>
            <person name="Schoch C.L."/>
            <person name="Simon A."/>
            <person name="Spatafora J.W."/>
            <person name="Stachowiak A."/>
            <person name="Turgeon B.G."/>
            <person name="Tyler B.M."/>
            <person name="Vincent D."/>
            <person name="Weissenbach J."/>
            <person name="Amselem J."/>
            <person name="Quesneville H."/>
            <person name="Oliver R.P."/>
            <person name="Wincker P."/>
            <person name="Balesdent M.-H."/>
            <person name="Howlett B.J."/>
        </authorList>
    </citation>
    <scope>NUCLEOTIDE SEQUENCE [LARGE SCALE GENOMIC DNA]</scope>
    <source>
        <strain evidence="3">JN3 / isolate v23.1.3 / race Av1-4-5-6-7-8</strain>
    </source>
</reference>
<dbReference type="RefSeq" id="XP_003833634.1">
    <property type="nucleotide sequence ID" value="XM_003833586.1"/>
</dbReference>
<feature type="compositionally biased region" description="Low complexity" evidence="1">
    <location>
        <begin position="185"/>
        <end position="199"/>
    </location>
</feature>
<dbReference type="eggNOG" id="ENOG502S1BQ">
    <property type="taxonomic scope" value="Eukaryota"/>
</dbReference>
<keyword evidence="3" id="KW-1185">Reference proteome</keyword>
<protein>
    <submittedName>
        <fullName evidence="2">Uncharacterized protein</fullName>
    </submittedName>
</protein>
<feature type="region of interest" description="Disordered" evidence="1">
    <location>
        <begin position="1"/>
        <end position="28"/>
    </location>
</feature>
<sequence>MERHKKCVNSLSRDRGGHSTRDLRSPSRRRANVYDAVAGRIAQNGFIGKSSDSKVSTQPLRPDEVLFKQAKAPVRYEETDYYHAHVATAVQQQLPGGDILSAIHAYVSSLYSHNAQLGNEPTWKCMDETALIALGILLEETAREVLGSTGDLAFTEPANMEKDAIVKGAFGDVPAASTRRDAPVDDSTNSVQSDSSSLDSESDYTTDEST</sequence>
<dbReference type="OMA" id="HAYITHM"/>
<dbReference type="VEuPathDB" id="FungiDB:LEMA_P063950.1"/>
<dbReference type="InParanoid" id="E4ZG49"/>
<dbReference type="Proteomes" id="UP000002668">
    <property type="component" value="Genome"/>
</dbReference>
<dbReference type="OrthoDB" id="2565191at2759"/>
<evidence type="ECO:0000313" key="3">
    <source>
        <dbReference type="Proteomes" id="UP000002668"/>
    </source>
</evidence>
<dbReference type="GO" id="GO:0006360">
    <property type="term" value="P:transcription by RNA polymerase I"/>
    <property type="evidence" value="ECO:0007669"/>
    <property type="project" value="InterPro"/>
</dbReference>
<feature type="compositionally biased region" description="Basic and acidic residues" evidence="1">
    <location>
        <begin position="12"/>
        <end position="25"/>
    </location>
</feature>
<dbReference type="EMBL" id="FP929064">
    <property type="protein sequence ID" value="CBX90269.1"/>
    <property type="molecule type" value="Genomic_DNA"/>
</dbReference>
<evidence type="ECO:0000313" key="2">
    <source>
        <dbReference type="EMBL" id="CBX90269.1"/>
    </source>
</evidence>